<accession>A0A9N8HLR5</accession>
<proteinExistence type="predicted"/>
<organism evidence="1 2">
    <name type="scientific">Seminavis robusta</name>
    <dbReference type="NCBI Taxonomy" id="568900"/>
    <lineage>
        <taxon>Eukaryota</taxon>
        <taxon>Sar</taxon>
        <taxon>Stramenopiles</taxon>
        <taxon>Ochrophyta</taxon>
        <taxon>Bacillariophyta</taxon>
        <taxon>Bacillariophyceae</taxon>
        <taxon>Bacillariophycidae</taxon>
        <taxon>Naviculales</taxon>
        <taxon>Naviculaceae</taxon>
        <taxon>Seminavis</taxon>
    </lineage>
</organism>
<evidence type="ECO:0000313" key="2">
    <source>
        <dbReference type="Proteomes" id="UP001153069"/>
    </source>
</evidence>
<reference evidence="1" key="1">
    <citation type="submission" date="2020-06" db="EMBL/GenBank/DDBJ databases">
        <authorList>
            <consortium name="Plant Systems Biology data submission"/>
        </authorList>
    </citation>
    <scope>NUCLEOTIDE SEQUENCE</scope>
    <source>
        <strain evidence="1">D6</strain>
    </source>
</reference>
<dbReference type="AlphaFoldDB" id="A0A9N8HLR5"/>
<sequence>MIPPFAMDPIELVPEPESMRPEKKLLTSHRRVSFAPCPTVLTYQDEAEEDELHAKWYTKEEMQKIWMECKLCILAYHQVGRQPTKLPSQFCIRGLESSTLSKSRRMQKRIARKETTNAVVTAQKAWHGYAHPDHLRNISEIRSRIYVSQAIERATQDSRIWLDEFQIFTFWLCTSKP</sequence>
<evidence type="ECO:0000313" key="1">
    <source>
        <dbReference type="EMBL" id="CAB9517287.1"/>
    </source>
</evidence>
<gene>
    <name evidence="1" type="ORF">SEMRO_846_G210121.1</name>
</gene>
<dbReference type="Proteomes" id="UP001153069">
    <property type="component" value="Unassembled WGS sequence"/>
</dbReference>
<keyword evidence="2" id="KW-1185">Reference proteome</keyword>
<comment type="caution">
    <text evidence="1">The sequence shown here is derived from an EMBL/GenBank/DDBJ whole genome shotgun (WGS) entry which is preliminary data.</text>
</comment>
<dbReference type="EMBL" id="CAICTM010000845">
    <property type="protein sequence ID" value="CAB9517287.1"/>
    <property type="molecule type" value="Genomic_DNA"/>
</dbReference>
<protein>
    <submittedName>
        <fullName evidence="1">Uncharacterized protein</fullName>
    </submittedName>
</protein>
<name>A0A9N8HLR5_9STRA</name>